<dbReference type="EMBL" id="FRAF01000010">
    <property type="protein sequence ID" value="SHK20598.1"/>
    <property type="molecule type" value="Genomic_DNA"/>
</dbReference>
<dbReference type="RefSeq" id="WP_072873884.1">
    <property type="nucleotide sequence ID" value="NZ_FRAF01000010.1"/>
</dbReference>
<dbReference type="AlphaFoldDB" id="A0A1M6QKA9"/>
<dbReference type="InterPro" id="IPR020904">
    <property type="entry name" value="Sc_DH/Rdtase_CS"/>
</dbReference>
<evidence type="ECO:0000313" key="4">
    <source>
        <dbReference type="EMBL" id="SHK20598.1"/>
    </source>
</evidence>
<accession>A0A1M6QKA9</accession>
<reference evidence="5" key="1">
    <citation type="submission" date="2016-11" db="EMBL/GenBank/DDBJ databases">
        <authorList>
            <person name="Varghese N."/>
            <person name="Submissions S."/>
        </authorList>
    </citation>
    <scope>NUCLEOTIDE SEQUENCE [LARGE SCALE GENOMIC DNA]</scope>
    <source>
        <strain evidence="5">USBA-503</strain>
    </source>
</reference>
<dbReference type="STRING" id="1830138.SAMN05443507_11029"/>
<dbReference type="GO" id="GO:0016616">
    <property type="term" value="F:oxidoreductase activity, acting on the CH-OH group of donors, NAD or NADP as acceptor"/>
    <property type="evidence" value="ECO:0007669"/>
    <property type="project" value="TreeGrafter"/>
</dbReference>
<name>A0A1M6QKA9_9BACL</name>
<evidence type="ECO:0000313" key="5">
    <source>
        <dbReference type="Proteomes" id="UP000184016"/>
    </source>
</evidence>
<evidence type="ECO:0000256" key="2">
    <source>
        <dbReference type="ARBA" id="ARBA00023002"/>
    </source>
</evidence>
<evidence type="ECO:0000256" key="3">
    <source>
        <dbReference type="RuleBase" id="RU000363"/>
    </source>
</evidence>
<dbReference type="FunFam" id="3.40.50.720:FF:000084">
    <property type="entry name" value="Short-chain dehydrogenase reductase"/>
    <property type="match status" value="1"/>
</dbReference>
<dbReference type="InterPro" id="IPR002347">
    <property type="entry name" value="SDR_fam"/>
</dbReference>
<evidence type="ECO:0000256" key="1">
    <source>
        <dbReference type="ARBA" id="ARBA00006484"/>
    </source>
</evidence>
<keyword evidence="5" id="KW-1185">Reference proteome</keyword>
<comment type="similarity">
    <text evidence="1 3">Belongs to the short-chain dehydrogenases/reductases (SDR) family.</text>
</comment>
<dbReference type="InterPro" id="IPR036291">
    <property type="entry name" value="NAD(P)-bd_dom_sf"/>
</dbReference>
<dbReference type="GO" id="GO:0008206">
    <property type="term" value="P:bile acid metabolic process"/>
    <property type="evidence" value="ECO:0007669"/>
    <property type="project" value="UniProtKB-ARBA"/>
</dbReference>
<organism evidence="4 5">
    <name type="scientific">Alicyclobacillus tolerans</name>
    <dbReference type="NCBI Taxonomy" id="90970"/>
    <lineage>
        <taxon>Bacteria</taxon>
        <taxon>Bacillati</taxon>
        <taxon>Bacillota</taxon>
        <taxon>Bacilli</taxon>
        <taxon>Bacillales</taxon>
        <taxon>Alicyclobacillaceae</taxon>
        <taxon>Alicyclobacillus</taxon>
    </lineage>
</organism>
<dbReference type="PRINTS" id="PR00080">
    <property type="entry name" value="SDRFAMILY"/>
</dbReference>
<dbReference type="PRINTS" id="PR00081">
    <property type="entry name" value="GDHRDH"/>
</dbReference>
<dbReference type="PANTHER" id="PTHR42760">
    <property type="entry name" value="SHORT-CHAIN DEHYDROGENASES/REDUCTASES FAMILY MEMBER"/>
    <property type="match status" value="1"/>
</dbReference>
<sequence length="281" mass="30501">MSSSWDQLLKGKVAIVTGASRGLGRQDALALAEAGADVVVTDILVEGDATSKERAMQMGPLAQVMESTQTVFTKQTAREIESMGRRAIVAKMDVTNRNEVRDVIDKVYREMGRIDILVNNAGTLDHVSQIENQRDEWWERDLRVNLTGAYNCTKAVWSIMKEQGSGTIINMASVAGTLGGFGQASYATTKGGLLSFTKSMALEGARHGIRVNAIVPGIIATEAFRMGNSKMNERMVQRTAFKRPGDPEDVSNAIVFLCSEKAKYITGIGLNVSGGIELFTF</sequence>
<proteinExistence type="inferred from homology"/>
<dbReference type="PROSITE" id="PS00061">
    <property type="entry name" value="ADH_SHORT"/>
    <property type="match status" value="1"/>
</dbReference>
<dbReference type="SUPFAM" id="SSF51735">
    <property type="entry name" value="NAD(P)-binding Rossmann-fold domains"/>
    <property type="match status" value="1"/>
</dbReference>
<dbReference type="Proteomes" id="UP000184016">
    <property type="component" value="Unassembled WGS sequence"/>
</dbReference>
<keyword evidence="2" id="KW-0560">Oxidoreductase</keyword>
<dbReference type="Gene3D" id="3.40.50.720">
    <property type="entry name" value="NAD(P)-binding Rossmann-like Domain"/>
    <property type="match status" value="1"/>
</dbReference>
<dbReference type="Pfam" id="PF13561">
    <property type="entry name" value="adh_short_C2"/>
    <property type="match status" value="1"/>
</dbReference>
<dbReference type="OrthoDB" id="125587at2"/>
<protein>
    <submittedName>
        <fullName evidence="4">3-oxoacyl-[acyl-carrier protein] reductase</fullName>
    </submittedName>
</protein>
<dbReference type="Pfam" id="PF00106">
    <property type="entry name" value="adh_short"/>
    <property type="match status" value="1"/>
</dbReference>
<gene>
    <name evidence="4" type="ORF">SAMN05443507_11029</name>
</gene>